<reference evidence="5" key="3">
    <citation type="submission" date="2024-01" db="EMBL/GenBank/DDBJ databases">
        <authorList>
            <person name="Coelho M.A."/>
            <person name="David-Palma M."/>
            <person name="Shea T."/>
            <person name="Sun S."/>
            <person name="Cuomo C.A."/>
            <person name="Heitman J."/>
        </authorList>
    </citation>
    <scope>NUCLEOTIDE SEQUENCE</scope>
    <source>
        <strain evidence="5">CBS 7841</strain>
    </source>
</reference>
<keyword evidence="1 4" id="KW-0732">Signal</keyword>
<evidence type="ECO:0000256" key="2">
    <source>
        <dbReference type="SAM" id="MobiDB-lite"/>
    </source>
</evidence>
<dbReference type="VEuPathDB" id="FungiDB:L203_04925"/>
<dbReference type="RefSeq" id="XP_066071248.1">
    <property type="nucleotide sequence ID" value="XM_066215151.1"/>
</dbReference>
<reference evidence="5" key="2">
    <citation type="journal article" date="2022" name="Elife">
        <title>Obligate sexual reproduction of a homothallic fungus closely related to the Cryptococcus pathogenic species complex.</title>
        <authorList>
            <person name="Passer A.R."/>
            <person name="Clancey S.A."/>
            <person name="Shea T."/>
            <person name="David-Palma M."/>
            <person name="Averette A.F."/>
            <person name="Boekhout T."/>
            <person name="Porcel B.M."/>
            <person name="Nowrousian M."/>
            <person name="Cuomo C.A."/>
            <person name="Sun S."/>
            <person name="Heitman J."/>
            <person name="Coelho M.A."/>
        </authorList>
    </citation>
    <scope>NUCLEOTIDE SEQUENCE</scope>
    <source>
        <strain evidence="5">CBS 7841</strain>
    </source>
</reference>
<feature type="chain" id="PRO_5043747159" evidence="4">
    <location>
        <begin position="19"/>
        <end position="208"/>
    </location>
</feature>
<name>A0A1E3I9R6_9TREE</name>
<dbReference type="AlphaFoldDB" id="A0A1E3I9R6"/>
<feature type="compositionally biased region" description="Polar residues" evidence="2">
    <location>
        <begin position="163"/>
        <end position="176"/>
    </location>
</feature>
<dbReference type="GeneID" id="91089996"/>
<keyword evidence="6" id="KW-1185">Reference proteome</keyword>
<keyword evidence="3" id="KW-0472">Membrane</keyword>
<reference evidence="5" key="1">
    <citation type="submission" date="2016-06" db="EMBL/GenBank/DDBJ databases">
        <authorList>
            <person name="Cuomo C."/>
            <person name="Litvintseva A."/>
            <person name="Heitman J."/>
            <person name="Chen Y."/>
            <person name="Sun S."/>
            <person name="Springer D."/>
            <person name="Dromer F."/>
            <person name="Young S."/>
            <person name="Zeng Q."/>
            <person name="Chapman S."/>
            <person name="Gujja S."/>
            <person name="Saif S."/>
            <person name="Birren B."/>
        </authorList>
    </citation>
    <scope>NUCLEOTIDE SEQUENCE</scope>
    <source>
        <strain evidence="5">CBS 7841</strain>
    </source>
</reference>
<dbReference type="GO" id="GO:0006078">
    <property type="term" value="P:(1-&gt;6)-beta-D-glucan biosynthetic process"/>
    <property type="evidence" value="ECO:0007669"/>
    <property type="project" value="InterPro"/>
</dbReference>
<accession>A0A1E3I9R6</accession>
<gene>
    <name evidence="5" type="ORF">L203_105787</name>
</gene>
<feature type="transmembrane region" description="Helical" evidence="3">
    <location>
        <begin position="186"/>
        <end position="207"/>
    </location>
</feature>
<dbReference type="InterPro" id="IPR045328">
    <property type="entry name" value="Kre9/Knh1"/>
</dbReference>
<keyword evidence="3" id="KW-0812">Transmembrane</keyword>
<dbReference type="EMBL" id="CP143790">
    <property type="protein sequence ID" value="WVN90548.1"/>
    <property type="molecule type" value="Genomic_DNA"/>
</dbReference>
<dbReference type="OrthoDB" id="2432613at2759"/>
<evidence type="ECO:0000256" key="1">
    <source>
        <dbReference type="ARBA" id="ARBA00022729"/>
    </source>
</evidence>
<keyword evidence="3" id="KW-1133">Transmembrane helix</keyword>
<organism evidence="5 6">
    <name type="scientific">Cryptococcus depauperatus CBS 7841</name>
    <dbReference type="NCBI Taxonomy" id="1295531"/>
    <lineage>
        <taxon>Eukaryota</taxon>
        <taxon>Fungi</taxon>
        <taxon>Dikarya</taxon>
        <taxon>Basidiomycota</taxon>
        <taxon>Agaricomycotina</taxon>
        <taxon>Tremellomycetes</taxon>
        <taxon>Tremellales</taxon>
        <taxon>Cryptococcaceae</taxon>
        <taxon>Cryptococcus</taxon>
    </lineage>
</organism>
<feature type="signal peptide" evidence="4">
    <location>
        <begin position="1"/>
        <end position="18"/>
    </location>
</feature>
<dbReference type="PANTHER" id="PTHR28154:SF1">
    <property type="entry name" value="CELL WALL SYNTHESIS PROTEIN KNH1-RELATED"/>
    <property type="match status" value="1"/>
</dbReference>
<dbReference type="KEGG" id="cdep:91089996"/>
<feature type="compositionally biased region" description="Low complexity" evidence="2">
    <location>
        <begin position="149"/>
        <end position="162"/>
    </location>
</feature>
<dbReference type="PANTHER" id="PTHR28154">
    <property type="entry name" value="CELL WALL SYNTHESIS PROTEIN KNH1-RELATED"/>
    <property type="match status" value="1"/>
</dbReference>
<sequence>MLAAYLVAGLAAANAALAGVYITNPTTSTNAVGGQVIEVKWADDGKDPSVASIGQCSVDIYTGSMNNQIKLQNLAASVDVSKASSVSATINPSVGQDNSHYFVRFTALNLKDAKNPQYPYEAFSAMFSIKKMTGNFNSTVLAAIDAGSPSGATPSASNTSGSKSENGSKTSNTHTASPSPKKPSSALIQAAPASLALAFVCVASYLFI</sequence>
<feature type="region of interest" description="Disordered" evidence="2">
    <location>
        <begin position="149"/>
        <end position="184"/>
    </location>
</feature>
<dbReference type="Proteomes" id="UP000094043">
    <property type="component" value="Chromosome 7"/>
</dbReference>
<evidence type="ECO:0000256" key="3">
    <source>
        <dbReference type="SAM" id="Phobius"/>
    </source>
</evidence>
<dbReference type="GO" id="GO:0042546">
    <property type="term" value="P:cell wall biogenesis"/>
    <property type="evidence" value="ECO:0007669"/>
    <property type="project" value="InterPro"/>
</dbReference>
<evidence type="ECO:0000256" key="4">
    <source>
        <dbReference type="SAM" id="SignalP"/>
    </source>
</evidence>
<proteinExistence type="predicted"/>
<protein>
    <submittedName>
        <fullName evidence="5">Uncharacterized protein</fullName>
    </submittedName>
</protein>
<dbReference type="InterPro" id="IPR018466">
    <property type="entry name" value="Kre9/Knh1-like_N"/>
</dbReference>
<evidence type="ECO:0000313" key="5">
    <source>
        <dbReference type="EMBL" id="WVN90548.1"/>
    </source>
</evidence>
<dbReference type="Pfam" id="PF10342">
    <property type="entry name" value="Kre9_KNH"/>
    <property type="match status" value="1"/>
</dbReference>
<evidence type="ECO:0000313" key="6">
    <source>
        <dbReference type="Proteomes" id="UP000094043"/>
    </source>
</evidence>